<name>A0ABR7A445_9BURK</name>
<dbReference type="Proteomes" id="UP000654304">
    <property type="component" value="Unassembled WGS sequence"/>
</dbReference>
<accession>A0ABR7A445</accession>
<evidence type="ECO:0000313" key="1">
    <source>
        <dbReference type="EMBL" id="MBC3931669.1"/>
    </source>
</evidence>
<keyword evidence="2" id="KW-1185">Reference proteome</keyword>
<evidence type="ECO:0000313" key="2">
    <source>
        <dbReference type="Proteomes" id="UP000654304"/>
    </source>
</evidence>
<dbReference type="RefSeq" id="WP_186903413.1">
    <property type="nucleotide sequence ID" value="NZ_JACOGD010000004.1"/>
</dbReference>
<gene>
    <name evidence="1" type="ORF">H8K43_08315</name>
</gene>
<evidence type="ECO:0008006" key="3">
    <source>
        <dbReference type="Google" id="ProtNLM"/>
    </source>
</evidence>
<sequence length="189" mass="20424">MVFLSQSWNLIEISYWKFPLGKTTIPIWKLNDSLKSGLSARATFDFSSFSSGTKRQTIMKNQTVGVILAALSMLAAAGQASAHDGRIAFSGAVTTATCNVQAADNRQAVSYNQCHSSITQVRTTAEVLPSETQTATAGSLSKLSNEAAQLIVRSQLSLQRGQAQWSNVAEMLDKYPGLQANILVTTEYQ</sequence>
<organism evidence="1 2">
    <name type="scientific">Undibacterium curvum</name>
    <dbReference type="NCBI Taxonomy" id="2762294"/>
    <lineage>
        <taxon>Bacteria</taxon>
        <taxon>Pseudomonadati</taxon>
        <taxon>Pseudomonadota</taxon>
        <taxon>Betaproteobacteria</taxon>
        <taxon>Burkholderiales</taxon>
        <taxon>Oxalobacteraceae</taxon>
        <taxon>Undibacterium</taxon>
    </lineage>
</organism>
<protein>
    <recommendedName>
        <fullName evidence="3">Type 1 fimbrial protein</fullName>
    </recommendedName>
</protein>
<comment type="caution">
    <text evidence="1">The sequence shown here is derived from an EMBL/GenBank/DDBJ whole genome shotgun (WGS) entry which is preliminary data.</text>
</comment>
<reference evidence="1 2" key="1">
    <citation type="submission" date="2020-08" db="EMBL/GenBank/DDBJ databases">
        <title>Novel species isolated from subtropical streams in China.</title>
        <authorList>
            <person name="Lu H."/>
        </authorList>
    </citation>
    <scope>NUCLEOTIDE SEQUENCE [LARGE SCALE GENOMIC DNA]</scope>
    <source>
        <strain evidence="1 2">CY22W</strain>
    </source>
</reference>
<dbReference type="EMBL" id="JACOGD010000004">
    <property type="protein sequence ID" value="MBC3931669.1"/>
    <property type="molecule type" value="Genomic_DNA"/>
</dbReference>
<proteinExistence type="predicted"/>